<feature type="non-terminal residue" evidence="2">
    <location>
        <position position="470"/>
    </location>
</feature>
<dbReference type="EMBL" id="AP020496">
    <property type="protein sequence ID" value="BBN67706.1"/>
    <property type="molecule type" value="Genomic_DNA"/>
</dbReference>
<protein>
    <submittedName>
        <fullName evidence="2">Uncharacterized protein</fullName>
    </submittedName>
</protein>
<accession>A0A5H2XXY5</accession>
<proteinExistence type="predicted"/>
<feature type="non-terminal residue" evidence="2">
    <location>
        <position position="1"/>
    </location>
</feature>
<dbReference type="AlphaFoldDB" id="A0A5H2XXY5"/>
<sequence length="470" mass="51864">RHFKRYAQVSIYKAKLFNSLSQGDHAWHDDVLEVSERRRAMSVTAHLFPSPIAMQLELGPDMAKVRRALNIPLRFREWRWLLSEYWEEDGGLPLPRMSKGGSRTVLTLMICLADRKNVLLNLSQRERLLPNLQEVKLLLRTQRMDSSGVCSSSSARVKHLVGADSTKVGGMRGIRGVLPEPPADTLENHDMFREAARARPSSAKRQRDADIPPRSSSRLHRSNDGDRNGRSAYDPALLTLLEMRLAEAKKMRESSARVKGSSSMSAVGPKVNKPSSVGDACVSDLLKTNFLSNPSSCAELNSSADAPSSVQLSELEKKNAELASQLSAEQARYEKKTSDLRVMISGLKSSLIEKDSELNSSAADLASRKDTFFRLEHKNADISLGCDKLLARFHVYHKSAKESKSEVTIDAYKLGYLHCADGTDSLYAIDDVDIEMLCPNSHPVEGGTEEQADGVVEGVAGQVDVEEATA</sequence>
<gene>
    <name evidence="2" type="ORF">Prudu_159S000600</name>
</gene>
<organism evidence="2">
    <name type="scientific">Prunus dulcis</name>
    <name type="common">Almond</name>
    <name type="synonym">Amygdalus dulcis</name>
    <dbReference type="NCBI Taxonomy" id="3755"/>
    <lineage>
        <taxon>Eukaryota</taxon>
        <taxon>Viridiplantae</taxon>
        <taxon>Streptophyta</taxon>
        <taxon>Embryophyta</taxon>
        <taxon>Tracheophyta</taxon>
        <taxon>Spermatophyta</taxon>
        <taxon>Magnoliopsida</taxon>
        <taxon>eudicotyledons</taxon>
        <taxon>Gunneridae</taxon>
        <taxon>Pentapetalae</taxon>
        <taxon>rosids</taxon>
        <taxon>fabids</taxon>
        <taxon>Rosales</taxon>
        <taxon>Rosaceae</taxon>
        <taxon>Amygdaloideae</taxon>
        <taxon>Amygdaleae</taxon>
        <taxon>Prunus</taxon>
    </lineage>
</organism>
<feature type="region of interest" description="Disordered" evidence="1">
    <location>
        <begin position="195"/>
        <end position="232"/>
    </location>
</feature>
<name>A0A5H2XXY5_PRUDU</name>
<reference evidence="2" key="1">
    <citation type="journal article" date="2019" name="Science">
        <title>Mutation of a bHLH transcription factor allowed almond domestication.</title>
        <authorList>
            <person name="Sanchez-Perez R."/>
            <person name="Pavan S."/>
            <person name="Mazzeo R."/>
            <person name="Moldovan C."/>
            <person name="Aiese Cigliano R."/>
            <person name="Del Cueto J."/>
            <person name="Ricciardi F."/>
            <person name="Lotti C."/>
            <person name="Ricciardi L."/>
            <person name="Dicenta F."/>
            <person name="Lopez-Marques R.L."/>
            <person name="Lindberg Moller B."/>
        </authorList>
    </citation>
    <scope>NUCLEOTIDE SEQUENCE</scope>
</reference>
<feature type="region of interest" description="Disordered" evidence="1">
    <location>
        <begin position="253"/>
        <end position="274"/>
    </location>
</feature>
<evidence type="ECO:0000313" key="2">
    <source>
        <dbReference type="EMBL" id="BBN67706.1"/>
    </source>
</evidence>
<evidence type="ECO:0000256" key="1">
    <source>
        <dbReference type="SAM" id="MobiDB-lite"/>
    </source>
</evidence>